<evidence type="ECO:0000313" key="2">
    <source>
        <dbReference type="EMBL" id="BBN11282.1"/>
    </source>
</evidence>
<evidence type="ECO:0008006" key="6">
    <source>
        <dbReference type="Google" id="ProtNLM"/>
    </source>
</evidence>
<dbReference type="Gene3D" id="3.40.50.11350">
    <property type="match status" value="1"/>
</dbReference>
<proteinExistence type="predicted"/>
<protein>
    <recommendedName>
        <fullName evidence="6">O-fucosyltransferase family protein</fullName>
    </recommendedName>
</protein>
<keyword evidence="4" id="KW-1185">Reference proteome</keyword>
<dbReference type="Proteomes" id="UP001162541">
    <property type="component" value="Chromosome 5"/>
</dbReference>
<reference evidence="2" key="2">
    <citation type="journal article" date="2019" name="Curr. Biol.">
        <title>Chromatin organization in early land plants reveals an ancestral association between H3K27me3, transposons, and constitutive heterochromatin.</title>
        <authorList>
            <person name="Montgomery S.A."/>
            <person name="Tanizawa Y."/>
            <person name="Galik B."/>
            <person name="Wang N."/>
            <person name="Ito T."/>
            <person name="Mochizuki T."/>
            <person name="Akimcheva S."/>
            <person name="Bowman J."/>
            <person name="Cognat V."/>
            <person name="Drouard L."/>
            <person name="Ekker H."/>
            <person name="Houng S."/>
            <person name="Kohchi T."/>
            <person name="Lin S."/>
            <person name="Liu L.D."/>
            <person name="Nakamura Y."/>
            <person name="Valeeva L.R."/>
            <person name="Shakirov E.V."/>
            <person name="Shippen D.E."/>
            <person name="Wei W."/>
            <person name="Yagura M."/>
            <person name="Yamaoka S."/>
            <person name="Yamato K.T."/>
            <person name="Liu C."/>
            <person name="Berger F."/>
        </authorList>
    </citation>
    <scope>NUCLEOTIDE SEQUENCE [LARGE SCALE GENOMIC DNA]</scope>
    <source>
        <strain evidence="2">Tak-1</strain>
    </source>
</reference>
<dbReference type="PANTHER" id="PTHR36050:SF1">
    <property type="entry name" value="O-FUCOSYLTRANSFERASE 30"/>
    <property type="match status" value="1"/>
</dbReference>
<dbReference type="AlphaFoldDB" id="A0A176WBG6"/>
<feature type="region of interest" description="Disordered" evidence="1">
    <location>
        <begin position="447"/>
        <end position="468"/>
    </location>
</feature>
<name>A0A176WBG6_MARPO</name>
<evidence type="ECO:0000256" key="1">
    <source>
        <dbReference type="SAM" id="MobiDB-lite"/>
    </source>
</evidence>
<accession>A0A176WBG6</accession>
<dbReference type="EMBL" id="AP019870">
    <property type="protein sequence ID" value="BBN11282.1"/>
    <property type="molecule type" value="Genomic_DNA"/>
</dbReference>
<evidence type="ECO:0000313" key="4">
    <source>
        <dbReference type="Proteomes" id="UP000077202"/>
    </source>
</evidence>
<reference evidence="5" key="3">
    <citation type="journal article" date="2020" name="Curr. Biol.">
        <title>Chromatin organization in early land plants reveals an ancestral association between H3K27me3, transposons, and constitutive heterochromatin.</title>
        <authorList>
            <person name="Montgomery S.A."/>
            <person name="Tanizawa Y."/>
            <person name="Galik B."/>
            <person name="Wang N."/>
            <person name="Ito T."/>
            <person name="Mochizuki T."/>
            <person name="Akimcheva S."/>
            <person name="Bowman J.L."/>
            <person name="Cognat V."/>
            <person name="Marechal-Drouard L."/>
            <person name="Ekker H."/>
            <person name="Hong S.F."/>
            <person name="Kohchi T."/>
            <person name="Lin S.S."/>
            <person name="Liu L.D."/>
            <person name="Nakamura Y."/>
            <person name="Valeeva L.R."/>
            <person name="Shakirov E.V."/>
            <person name="Shippen D.E."/>
            <person name="Wei W.L."/>
            <person name="Yagura M."/>
            <person name="Yamaoka S."/>
            <person name="Yamato K.T."/>
            <person name="Liu C."/>
            <person name="Berger F."/>
        </authorList>
    </citation>
    <scope>NUCLEOTIDE SEQUENCE [LARGE SCALE GENOMIC DNA]</scope>
    <source>
        <strain evidence="5">Tak-1</strain>
    </source>
</reference>
<feature type="compositionally biased region" description="Low complexity" evidence="1">
    <location>
        <begin position="447"/>
        <end position="457"/>
    </location>
</feature>
<sequence>MVTRSRFCRAVSRQGVWSWQKFVSSRWWYAAVLLLSMALLQRTVTWSTASLLGSSPDSNFSCANFSDPVTRDRAALATLPEDERYMWYAPHDGFDEQVVQLATALKVAMLLNRTLVVPPIFDEGEVAMGHCLDSHLTPQELRHLAWSAVAERIADSRYAYVSAADVIDLRSVSPSKVRTIDMRVFLALWCGIDVSAACGAEAPACSNFTEAIRPWQSLRSCMDRFVPRGRSCLVYQVDVSCKSTIWTNSETASSRDFRNQMLDNQILPDSGTAAERDESRSVVQSLGPGEYSLLTFGSLVADIRPARGDEVMEQAFAAVDALPYAEEIMRGTRAILELLQLTSRPFVCAHLALGDVRHAEALRSRLETLVRDGHRSRSRGKVNLFLVTDPLSEIWNEKYLADIADNGTFYEIHTLDGYQDSLLDTAYKMMAHEYGLRSGFVPPHRPVATSASASASADDVHSTSGSRKVELPPDIRACVEQVICSCASLGFFGTSPSPVSARILNLRKARMCPL</sequence>
<dbReference type="Proteomes" id="UP000077202">
    <property type="component" value="Unassembled WGS sequence"/>
</dbReference>
<gene>
    <name evidence="3" type="ORF">AXG93_2956s1260</name>
    <name evidence="2" type="ORF">Mp_5g10550</name>
</gene>
<reference evidence="3 4" key="1">
    <citation type="submission" date="2016-03" db="EMBL/GenBank/DDBJ databases">
        <title>Mechanisms controlling the formation of the plant cell surface in tip-growing cells are functionally conserved among land plants.</title>
        <authorList>
            <person name="Honkanen S."/>
            <person name="Jones V.A."/>
            <person name="Morieri G."/>
            <person name="Champion C."/>
            <person name="Hetherington A.J."/>
            <person name="Kelly S."/>
            <person name="Saint-Marcoux D."/>
            <person name="Proust H."/>
            <person name="Prescott H."/>
            <person name="Dolan L."/>
        </authorList>
    </citation>
    <scope>NUCLEOTIDE SEQUENCE [LARGE SCALE GENOMIC DNA]</scope>
    <source>
        <strain evidence="4">cv. Tak-1 and cv. Tak-2</strain>
        <tissue evidence="3">Whole gametophyte</tissue>
    </source>
</reference>
<organism evidence="3 4">
    <name type="scientific">Marchantia polymorpha subsp. ruderalis</name>
    <dbReference type="NCBI Taxonomy" id="1480154"/>
    <lineage>
        <taxon>Eukaryota</taxon>
        <taxon>Viridiplantae</taxon>
        <taxon>Streptophyta</taxon>
        <taxon>Embryophyta</taxon>
        <taxon>Marchantiophyta</taxon>
        <taxon>Marchantiopsida</taxon>
        <taxon>Marchantiidae</taxon>
        <taxon>Marchantiales</taxon>
        <taxon>Marchantiaceae</taxon>
        <taxon>Marchantia</taxon>
    </lineage>
</organism>
<evidence type="ECO:0000313" key="3">
    <source>
        <dbReference type="EMBL" id="OAE30274.1"/>
    </source>
</evidence>
<dbReference type="PANTHER" id="PTHR36050">
    <property type="entry name" value="O-FUCOSYLTRANSFERASE 30"/>
    <property type="match status" value="1"/>
</dbReference>
<evidence type="ECO:0000313" key="5">
    <source>
        <dbReference type="Proteomes" id="UP001162541"/>
    </source>
</evidence>
<dbReference type="EMBL" id="LVLJ01001345">
    <property type="protein sequence ID" value="OAE30274.1"/>
    <property type="molecule type" value="Genomic_DNA"/>
</dbReference>